<evidence type="ECO:0000256" key="6">
    <source>
        <dbReference type="SAM" id="Phobius"/>
    </source>
</evidence>
<dbReference type="PROSITE" id="PS51212">
    <property type="entry name" value="WSC"/>
    <property type="match status" value="1"/>
</dbReference>
<reference evidence="9" key="1">
    <citation type="journal article" date="2020" name="Stud. Mycol.">
        <title>101 Dothideomycetes genomes: a test case for predicting lifestyles and emergence of pathogens.</title>
        <authorList>
            <person name="Haridas S."/>
            <person name="Albert R."/>
            <person name="Binder M."/>
            <person name="Bloem J."/>
            <person name="Labutti K."/>
            <person name="Salamov A."/>
            <person name="Andreopoulos B."/>
            <person name="Baker S."/>
            <person name="Barry K."/>
            <person name="Bills G."/>
            <person name="Bluhm B."/>
            <person name="Cannon C."/>
            <person name="Castanera R."/>
            <person name="Culley D."/>
            <person name="Daum C."/>
            <person name="Ezra D."/>
            <person name="Gonzalez J."/>
            <person name="Henrissat B."/>
            <person name="Kuo A."/>
            <person name="Liang C."/>
            <person name="Lipzen A."/>
            <person name="Lutzoni F."/>
            <person name="Magnuson J."/>
            <person name="Mondo S."/>
            <person name="Nolan M."/>
            <person name="Ohm R."/>
            <person name="Pangilinan J."/>
            <person name="Park H.-J."/>
            <person name="Ramirez L."/>
            <person name="Alfaro M."/>
            <person name="Sun H."/>
            <person name="Tritt A."/>
            <person name="Yoshinaga Y."/>
            <person name="Zwiers L.-H."/>
            <person name="Turgeon B."/>
            <person name="Goodwin S."/>
            <person name="Spatafora J."/>
            <person name="Crous P."/>
            <person name="Grigoriev I."/>
        </authorList>
    </citation>
    <scope>NUCLEOTIDE SEQUENCE</scope>
    <source>
        <strain evidence="9">CBS 113979</strain>
    </source>
</reference>
<evidence type="ECO:0000256" key="1">
    <source>
        <dbReference type="ARBA" id="ARBA00004167"/>
    </source>
</evidence>
<organism evidence="9 10">
    <name type="scientific">Aulographum hederae CBS 113979</name>
    <dbReference type="NCBI Taxonomy" id="1176131"/>
    <lineage>
        <taxon>Eukaryota</taxon>
        <taxon>Fungi</taxon>
        <taxon>Dikarya</taxon>
        <taxon>Ascomycota</taxon>
        <taxon>Pezizomycotina</taxon>
        <taxon>Dothideomycetes</taxon>
        <taxon>Pleosporomycetidae</taxon>
        <taxon>Aulographales</taxon>
        <taxon>Aulographaceae</taxon>
    </lineage>
</organism>
<feature type="region of interest" description="Disordered" evidence="5">
    <location>
        <begin position="162"/>
        <end position="182"/>
    </location>
</feature>
<name>A0A6G1H5A9_9PEZI</name>
<evidence type="ECO:0000259" key="8">
    <source>
        <dbReference type="PROSITE" id="PS51212"/>
    </source>
</evidence>
<dbReference type="PANTHER" id="PTHR15549:SF33">
    <property type="entry name" value="MEMBRANE PROTEIN WSC4, PUTATIVE (AFU_ORTHOLOGUE AFUA_5G09020)-RELATED"/>
    <property type="match status" value="1"/>
</dbReference>
<evidence type="ECO:0000256" key="5">
    <source>
        <dbReference type="SAM" id="MobiDB-lite"/>
    </source>
</evidence>
<keyword evidence="7" id="KW-0732">Signal</keyword>
<dbReference type="EMBL" id="ML977149">
    <property type="protein sequence ID" value="KAF1988237.1"/>
    <property type="molecule type" value="Genomic_DNA"/>
</dbReference>
<feature type="transmembrane region" description="Helical" evidence="6">
    <location>
        <begin position="186"/>
        <end position="209"/>
    </location>
</feature>
<feature type="chain" id="PRO_5026179494" description="WSC domain-containing protein" evidence="7">
    <location>
        <begin position="22"/>
        <end position="285"/>
    </location>
</feature>
<sequence length="285" mass="29980">MLFSTTTALAAGILFASFTSAQLIPSPTFDGPMNAQSTIGCFSTPTPLIDHGFSQFQTPGLCQRICYQLQKPVMGLTSGTNCSCGDLLPPKDTKVESSKCNTPCNGYDQTDCGGGDYWWVILSGITRNQIDNLDPSSSSSSSAASTQTSASTIALSGTTIVKTVGSDPTGDPANQEKSGGGGPSTAGIAAGVVVGVVAIVAIIGGVFFFMRHRRRQAMEEEHRRQANVNQFVNGGKMPSVSSNTSMNDSRLDPEVMMARRQSDGSIADNADYSRRILKVTNPDGN</sequence>
<accession>A0A6G1H5A9</accession>
<evidence type="ECO:0000313" key="10">
    <source>
        <dbReference type="Proteomes" id="UP000800041"/>
    </source>
</evidence>
<keyword evidence="10" id="KW-1185">Reference proteome</keyword>
<evidence type="ECO:0000256" key="2">
    <source>
        <dbReference type="ARBA" id="ARBA00022692"/>
    </source>
</evidence>
<feature type="signal peptide" evidence="7">
    <location>
        <begin position="1"/>
        <end position="21"/>
    </location>
</feature>
<keyword evidence="3 6" id="KW-1133">Transmembrane helix</keyword>
<proteinExistence type="predicted"/>
<keyword evidence="4 6" id="KW-0472">Membrane</keyword>
<dbReference type="GO" id="GO:0016020">
    <property type="term" value="C:membrane"/>
    <property type="evidence" value="ECO:0007669"/>
    <property type="project" value="UniProtKB-SubCell"/>
</dbReference>
<dbReference type="AlphaFoldDB" id="A0A6G1H5A9"/>
<dbReference type="InterPro" id="IPR002889">
    <property type="entry name" value="WSC_carb-bd"/>
</dbReference>
<evidence type="ECO:0000313" key="9">
    <source>
        <dbReference type="EMBL" id="KAF1988237.1"/>
    </source>
</evidence>
<evidence type="ECO:0000256" key="4">
    <source>
        <dbReference type="ARBA" id="ARBA00023136"/>
    </source>
</evidence>
<evidence type="ECO:0000256" key="7">
    <source>
        <dbReference type="SAM" id="SignalP"/>
    </source>
</evidence>
<dbReference type="SMART" id="SM00321">
    <property type="entry name" value="WSC"/>
    <property type="match status" value="1"/>
</dbReference>
<keyword evidence="2 6" id="KW-0812">Transmembrane</keyword>
<dbReference type="OrthoDB" id="2019572at2759"/>
<gene>
    <name evidence="9" type="ORF">K402DRAFT_402931</name>
</gene>
<comment type="subcellular location">
    <subcellularLocation>
        <location evidence="1">Membrane</location>
        <topology evidence="1">Single-pass membrane protein</topology>
    </subcellularLocation>
</comment>
<dbReference type="GO" id="GO:0071944">
    <property type="term" value="C:cell periphery"/>
    <property type="evidence" value="ECO:0007669"/>
    <property type="project" value="UniProtKB-ARBA"/>
</dbReference>
<feature type="domain" description="WSC" evidence="8">
    <location>
        <begin position="35"/>
        <end position="124"/>
    </location>
</feature>
<dbReference type="PANTHER" id="PTHR15549">
    <property type="entry name" value="PAIRED IMMUNOGLOBULIN-LIKE TYPE 2 RECEPTOR"/>
    <property type="match status" value="1"/>
</dbReference>
<dbReference type="Proteomes" id="UP000800041">
    <property type="component" value="Unassembled WGS sequence"/>
</dbReference>
<evidence type="ECO:0000256" key="3">
    <source>
        <dbReference type="ARBA" id="ARBA00022989"/>
    </source>
</evidence>
<dbReference type="Pfam" id="PF01822">
    <property type="entry name" value="WSC"/>
    <property type="match status" value="1"/>
</dbReference>
<protein>
    <recommendedName>
        <fullName evidence="8">WSC domain-containing protein</fullName>
    </recommendedName>
</protein>
<dbReference type="InterPro" id="IPR051694">
    <property type="entry name" value="Immunoregulatory_rcpt-like"/>
</dbReference>